<dbReference type="Gene3D" id="3.30.1360.70">
    <property type="entry name" value="Arginyl tRNA synthetase N-terminal domain"/>
    <property type="match status" value="1"/>
</dbReference>
<dbReference type="InterPro" id="IPR001412">
    <property type="entry name" value="aa-tRNA-synth_I_CS"/>
</dbReference>
<dbReference type="SUPFAM" id="SSF47323">
    <property type="entry name" value="Anticodon-binding domain of a subclass of class I aminoacyl-tRNA synthetases"/>
    <property type="match status" value="1"/>
</dbReference>
<dbReference type="PANTHER" id="PTHR11956">
    <property type="entry name" value="ARGINYL-TRNA SYNTHETASE"/>
    <property type="match status" value="1"/>
</dbReference>
<dbReference type="GO" id="GO:0032543">
    <property type="term" value="P:mitochondrial translation"/>
    <property type="evidence" value="ECO:0007669"/>
    <property type="project" value="TreeGrafter"/>
</dbReference>
<evidence type="ECO:0000259" key="11">
    <source>
        <dbReference type="SMART" id="SM00836"/>
    </source>
</evidence>
<dbReference type="GO" id="GO:0005739">
    <property type="term" value="C:mitochondrion"/>
    <property type="evidence" value="ECO:0007669"/>
    <property type="project" value="TreeGrafter"/>
</dbReference>
<dbReference type="SMART" id="SM01016">
    <property type="entry name" value="Arg_tRNA_synt_N"/>
    <property type="match status" value="1"/>
</dbReference>
<comment type="catalytic activity">
    <reaction evidence="9">
        <text>tRNA(Arg) + L-arginine + ATP = L-arginyl-tRNA(Arg) + AMP + diphosphate</text>
        <dbReference type="Rhea" id="RHEA:20301"/>
        <dbReference type="Rhea" id="RHEA-COMP:9658"/>
        <dbReference type="Rhea" id="RHEA-COMP:9673"/>
        <dbReference type="ChEBI" id="CHEBI:30616"/>
        <dbReference type="ChEBI" id="CHEBI:32682"/>
        <dbReference type="ChEBI" id="CHEBI:33019"/>
        <dbReference type="ChEBI" id="CHEBI:78442"/>
        <dbReference type="ChEBI" id="CHEBI:78513"/>
        <dbReference type="ChEBI" id="CHEBI:456215"/>
        <dbReference type="EC" id="6.1.1.19"/>
    </reaction>
</comment>
<reference evidence="13 14" key="1">
    <citation type="submission" date="2016-05" db="EMBL/GenBank/DDBJ databases">
        <title>A degradative enzymes factory behind the ericoid mycorrhizal symbiosis.</title>
        <authorList>
            <consortium name="DOE Joint Genome Institute"/>
            <person name="Martino E."/>
            <person name="Morin E."/>
            <person name="Grelet G."/>
            <person name="Kuo A."/>
            <person name="Kohler A."/>
            <person name="Daghino S."/>
            <person name="Barry K."/>
            <person name="Choi C."/>
            <person name="Cichocki N."/>
            <person name="Clum A."/>
            <person name="Copeland A."/>
            <person name="Hainaut M."/>
            <person name="Haridas S."/>
            <person name="Labutti K."/>
            <person name="Lindquist E."/>
            <person name="Lipzen A."/>
            <person name="Khouja H.-R."/>
            <person name="Murat C."/>
            <person name="Ohm R."/>
            <person name="Olson A."/>
            <person name="Spatafora J."/>
            <person name="Veneault-Fourrey C."/>
            <person name="Henrissat B."/>
            <person name="Grigoriev I."/>
            <person name="Martin F."/>
            <person name="Perotto S."/>
        </authorList>
    </citation>
    <scope>NUCLEOTIDE SEQUENCE [LARGE SCALE GENOMIC DNA]</scope>
    <source>
        <strain evidence="13 14">UAMH 7357</strain>
    </source>
</reference>
<dbReference type="CDD" id="cd07956">
    <property type="entry name" value="Anticodon_Ia_Arg"/>
    <property type="match status" value="1"/>
</dbReference>
<dbReference type="GO" id="GO:0005524">
    <property type="term" value="F:ATP binding"/>
    <property type="evidence" value="ECO:0007669"/>
    <property type="project" value="UniProtKB-KW"/>
</dbReference>
<keyword evidence="5 10" id="KW-0067">ATP-binding</keyword>
<comment type="similarity">
    <text evidence="1 10">Belongs to the class-I aminoacyl-tRNA synthetase family.</text>
</comment>
<evidence type="ECO:0000256" key="1">
    <source>
        <dbReference type="ARBA" id="ARBA00005594"/>
    </source>
</evidence>
<evidence type="ECO:0000256" key="4">
    <source>
        <dbReference type="ARBA" id="ARBA00022741"/>
    </source>
</evidence>
<dbReference type="InterPro" id="IPR009080">
    <property type="entry name" value="tRNAsynth_Ia_anticodon-bd"/>
</dbReference>
<dbReference type="STRING" id="1745343.A0A2J6PWH7"/>
<organism evidence="13 14">
    <name type="scientific">Hyaloscypha hepaticicola</name>
    <dbReference type="NCBI Taxonomy" id="2082293"/>
    <lineage>
        <taxon>Eukaryota</taxon>
        <taxon>Fungi</taxon>
        <taxon>Dikarya</taxon>
        <taxon>Ascomycota</taxon>
        <taxon>Pezizomycotina</taxon>
        <taxon>Leotiomycetes</taxon>
        <taxon>Helotiales</taxon>
        <taxon>Hyaloscyphaceae</taxon>
        <taxon>Hyaloscypha</taxon>
    </lineage>
</organism>
<dbReference type="GO" id="GO:0004814">
    <property type="term" value="F:arginine-tRNA ligase activity"/>
    <property type="evidence" value="ECO:0007669"/>
    <property type="project" value="UniProtKB-EC"/>
</dbReference>
<accession>A0A2J6PWH7</accession>
<gene>
    <name evidence="13" type="ORF">NA56DRAFT_648084</name>
</gene>
<dbReference type="EC" id="6.1.1.19" evidence="2"/>
<dbReference type="SUPFAM" id="SSF52374">
    <property type="entry name" value="Nucleotidylyl transferase"/>
    <property type="match status" value="1"/>
</dbReference>
<dbReference type="FunFam" id="1.10.730.10:FF:000006">
    <property type="entry name" value="Arginyl-tRNA synthetase 2, mitochondrial"/>
    <property type="match status" value="1"/>
</dbReference>
<dbReference type="PROSITE" id="PS00178">
    <property type="entry name" value="AA_TRNA_LIGASE_I"/>
    <property type="match status" value="1"/>
</dbReference>
<sequence length="636" mass="71967">MTATSSPLAEELKKLSLTTPLPKYPNCFPEFNPVDIYRAHLTSILTEVTGVDAAVVYPALQWTQTLEKGDLVLPIPALRVKGKKPLELGEEWIAKFPSSPLVHKPTVDGTFLKFFFKVDKLAEILIPSILKRQTAFGQNPLLGLKDTENASKGRKRIIIEFSSPNIAKPFHAGHLRSTIIGGFLSNLYEGAGWDVVRINYLGDWGKQYGLLALGFEKYGDEKALEVDPINHLYELYVNINKDLTAEKEEITKLESEGKDASHLKNEGLDEQARRYFKAMVDNDEKAIAQWARFRDMSIKRYKETYARLNIHFDDYSGESQVKQEKMDFAAKKMEEMGVSEVSEGAVIVDFSKHIKGKPGKSLERPIIKKKDGTALYLTRDISEMMQREEKYHFDQMIYVVASQQDLHLKQLFKIIELMGYPELAAKCQHINFGLVHGMSTRKGTVKFLDDILRDVGEKMHEVMQKNQAKYEQVENPLATADILGISSVMVQDMSGKRINNYTFNMDAMTSFEGDTGPYLQYAHARLCSITRRAGLAPAEVALANLSLLTEPHAQELIRVISQYPDVVQNTLKTLEPTTILTYLFKMTHTLSSSYDHLRIVGSERELMLARMALYDAARVVLNNGMRLLGLTPVERM</sequence>
<evidence type="ECO:0000256" key="8">
    <source>
        <dbReference type="ARBA" id="ARBA00033033"/>
    </source>
</evidence>
<evidence type="ECO:0000256" key="3">
    <source>
        <dbReference type="ARBA" id="ARBA00022598"/>
    </source>
</evidence>
<keyword evidence="4 10" id="KW-0547">Nucleotide-binding</keyword>
<dbReference type="InterPro" id="IPR036695">
    <property type="entry name" value="Arg-tRNA-synth_N_sf"/>
</dbReference>
<evidence type="ECO:0000256" key="7">
    <source>
        <dbReference type="ARBA" id="ARBA00023146"/>
    </source>
</evidence>
<dbReference type="HAMAP" id="MF_00123">
    <property type="entry name" value="Arg_tRNA_synth"/>
    <property type="match status" value="1"/>
</dbReference>
<dbReference type="SUPFAM" id="SSF55190">
    <property type="entry name" value="Arginyl-tRNA synthetase (ArgRS), N-terminal 'additional' domain"/>
    <property type="match status" value="1"/>
</dbReference>
<dbReference type="Pfam" id="PF05746">
    <property type="entry name" value="DALR_1"/>
    <property type="match status" value="1"/>
</dbReference>
<dbReference type="Pfam" id="PF00750">
    <property type="entry name" value="tRNA-synt_1d"/>
    <property type="match status" value="1"/>
</dbReference>
<dbReference type="InterPro" id="IPR035684">
    <property type="entry name" value="ArgRS_core"/>
</dbReference>
<dbReference type="Pfam" id="PF03485">
    <property type="entry name" value="Arg_tRNA_synt_N"/>
    <property type="match status" value="1"/>
</dbReference>
<keyword evidence="3 10" id="KW-0436">Ligase</keyword>
<dbReference type="InterPro" id="IPR014729">
    <property type="entry name" value="Rossmann-like_a/b/a_fold"/>
</dbReference>
<dbReference type="Gene3D" id="3.40.50.620">
    <property type="entry name" value="HUPs"/>
    <property type="match status" value="1"/>
</dbReference>
<dbReference type="NCBIfam" id="TIGR00456">
    <property type="entry name" value="argS"/>
    <property type="match status" value="1"/>
</dbReference>
<evidence type="ECO:0000256" key="5">
    <source>
        <dbReference type="ARBA" id="ARBA00022840"/>
    </source>
</evidence>
<dbReference type="AlphaFoldDB" id="A0A2J6PWH7"/>
<evidence type="ECO:0000256" key="10">
    <source>
        <dbReference type="RuleBase" id="RU363038"/>
    </source>
</evidence>
<dbReference type="PANTHER" id="PTHR11956:SF11">
    <property type="entry name" value="ARGININE--TRNA LIGASE, MITOCHONDRIAL-RELATED"/>
    <property type="match status" value="1"/>
</dbReference>
<feature type="domain" description="Arginyl tRNA synthetase N-terminal" evidence="12">
    <location>
        <begin position="35"/>
        <end position="116"/>
    </location>
</feature>
<dbReference type="FunFam" id="3.30.1360.70:FF:000006">
    <property type="entry name" value="Arginyl-tRNA synthetase"/>
    <property type="match status" value="1"/>
</dbReference>
<dbReference type="Gene3D" id="1.10.730.10">
    <property type="entry name" value="Isoleucyl-tRNA Synthetase, Domain 1"/>
    <property type="match status" value="1"/>
</dbReference>
<dbReference type="FunFam" id="3.40.50.620:FF:000058">
    <property type="entry name" value="Mitochondrial arginyl-tRNA synthetase"/>
    <property type="match status" value="1"/>
</dbReference>
<dbReference type="GO" id="GO:0006420">
    <property type="term" value="P:arginyl-tRNA aminoacylation"/>
    <property type="evidence" value="ECO:0007669"/>
    <property type="project" value="InterPro"/>
</dbReference>
<evidence type="ECO:0000256" key="6">
    <source>
        <dbReference type="ARBA" id="ARBA00022917"/>
    </source>
</evidence>
<dbReference type="CDD" id="cd00671">
    <property type="entry name" value="ArgRS_core"/>
    <property type="match status" value="1"/>
</dbReference>
<evidence type="ECO:0000313" key="13">
    <source>
        <dbReference type="EMBL" id="PMD18334.1"/>
    </source>
</evidence>
<dbReference type="InterPro" id="IPR005148">
    <property type="entry name" value="Arg-tRNA-synth_N"/>
</dbReference>
<protein>
    <recommendedName>
        <fullName evidence="2">arginine--tRNA ligase</fullName>
        <ecNumber evidence="2">6.1.1.19</ecNumber>
    </recommendedName>
    <alternativeName>
        <fullName evidence="8">Arginyl-tRNA synthetase</fullName>
    </alternativeName>
</protein>
<dbReference type="PRINTS" id="PR01038">
    <property type="entry name" value="TRNASYNTHARG"/>
</dbReference>
<dbReference type="Proteomes" id="UP000235672">
    <property type="component" value="Unassembled WGS sequence"/>
</dbReference>
<proteinExistence type="inferred from homology"/>
<evidence type="ECO:0000256" key="9">
    <source>
        <dbReference type="ARBA" id="ARBA00049339"/>
    </source>
</evidence>
<dbReference type="OrthoDB" id="68056at2759"/>
<evidence type="ECO:0000259" key="12">
    <source>
        <dbReference type="SMART" id="SM01016"/>
    </source>
</evidence>
<evidence type="ECO:0000256" key="2">
    <source>
        <dbReference type="ARBA" id="ARBA00012837"/>
    </source>
</evidence>
<name>A0A2J6PWH7_9HELO</name>
<keyword evidence="6 10" id="KW-0648">Protein biosynthesis</keyword>
<evidence type="ECO:0000313" key="14">
    <source>
        <dbReference type="Proteomes" id="UP000235672"/>
    </source>
</evidence>
<feature type="domain" description="DALR anticodon binding" evidence="11">
    <location>
        <begin position="519"/>
        <end position="636"/>
    </location>
</feature>
<dbReference type="EMBL" id="KZ613495">
    <property type="protein sequence ID" value="PMD18334.1"/>
    <property type="molecule type" value="Genomic_DNA"/>
</dbReference>
<dbReference type="SMART" id="SM00836">
    <property type="entry name" value="DALR_1"/>
    <property type="match status" value="1"/>
</dbReference>
<dbReference type="InterPro" id="IPR008909">
    <property type="entry name" value="DALR_anticod-bd"/>
</dbReference>
<keyword evidence="7 10" id="KW-0030">Aminoacyl-tRNA synthetase</keyword>
<keyword evidence="14" id="KW-1185">Reference proteome</keyword>
<dbReference type="InterPro" id="IPR001278">
    <property type="entry name" value="Arg-tRNA-ligase"/>
</dbReference>